<dbReference type="Gene3D" id="3.40.720.10">
    <property type="entry name" value="Alkaline Phosphatase, subunit A"/>
    <property type="match status" value="1"/>
</dbReference>
<dbReference type="AlphaFoldDB" id="I3ZM72"/>
<keyword evidence="1" id="KW-0732">Signal</keyword>
<dbReference type="Pfam" id="PF01663">
    <property type="entry name" value="Phosphodiest"/>
    <property type="match status" value="1"/>
</dbReference>
<dbReference type="HOGENOM" id="CLU_017594_0_0_0"/>
<dbReference type="eggNOG" id="COG1524">
    <property type="taxonomic scope" value="Bacteria"/>
</dbReference>
<organism evidence="2 3">
    <name type="scientific">Terriglobus roseus (strain DSM 18391 / NRRL B-41598 / KBS 63)</name>
    <dbReference type="NCBI Taxonomy" id="926566"/>
    <lineage>
        <taxon>Bacteria</taxon>
        <taxon>Pseudomonadati</taxon>
        <taxon>Acidobacteriota</taxon>
        <taxon>Terriglobia</taxon>
        <taxon>Terriglobales</taxon>
        <taxon>Acidobacteriaceae</taxon>
        <taxon>Terriglobus</taxon>
    </lineage>
</organism>
<dbReference type="InterPro" id="IPR017850">
    <property type="entry name" value="Alkaline_phosphatase_core_sf"/>
</dbReference>
<evidence type="ECO:0000256" key="1">
    <source>
        <dbReference type="SAM" id="SignalP"/>
    </source>
</evidence>
<name>I3ZM72_TERRK</name>
<dbReference type="PANTHER" id="PTHR10151:SF120">
    <property type="entry name" value="BIS(5'-ADENOSYL)-TRIPHOSPHATASE"/>
    <property type="match status" value="1"/>
</dbReference>
<keyword evidence="3" id="KW-1185">Reference proteome</keyword>
<feature type="chain" id="PRO_5003685225" evidence="1">
    <location>
        <begin position="24"/>
        <end position="442"/>
    </location>
</feature>
<sequence>MTRMNKIATAVAALCLAATTLAAQTSQRKPMVVVISLDAFGASLLQDPLLPVPALHALMQSGAYAKSMQPVNPTVTWPNHTAMVTGVTPAKHGLIANGQITGQRTGGPISVEFHAPKSQLVRVPTVYEAAHAAGLTTAEMDWVAIEHAGIDYSFFEQPEPDSKLIKEMLADGSLSQAELDNFRKASQPSRDRLYTRGATYAIKHHHPNLTLLHLLALDSAEHTYGYGTNAGVVTAAFLDDRVAEVVQAVKDAGDLDRTTFLIVSDHGQSSVHHTADPNAILRDAGITPAEATALPEGGAAYIYETHATPALTAKIRAAFAASPATDSLPTDAEIRAQGWPTPHDAGKPNPTAFDVLVYAKEDWKFGGIKPGAPTVESQTGAHGYPNTRPLMQEIFIAEGAAIKPHAGEQPAFPNLDVAATIAKILGLPQTGMDGKPLTAILK</sequence>
<dbReference type="SUPFAM" id="SSF53649">
    <property type="entry name" value="Alkaline phosphatase-like"/>
    <property type="match status" value="1"/>
</dbReference>
<evidence type="ECO:0000313" key="2">
    <source>
        <dbReference type="EMBL" id="AFL90340.1"/>
    </source>
</evidence>
<evidence type="ECO:0000313" key="3">
    <source>
        <dbReference type="Proteomes" id="UP000006056"/>
    </source>
</evidence>
<dbReference type="CDD" id="cd16018">
    <property type="entry name" value="Enpp"/>
    <property type="match status" value="1"/>
</dbReference>
<dbReference type="Proteomes" id="UP000006056">
    <property type="component" value="Chromosome"/>
</dbReference>
<dbReference type="GO" id="GO:0016787">
    <property type="term" value="F:hydrolase activity"/>
    <property type="evidence" value="ECO:0007669"/>
    <property type="project" value="UniProtKB-ARBA"/>
</dbReference>
<proteinExistence type="predicted"/>
<dbReference type="PANTHER" id="PTHR10151">
    <property type="entry name" value="ECTONUCLEOTIDE PYROPHOSPHATASE/PHOSPHODIESTERASE"/>
    <property type="match status" value="1"/>
</dbReference>
<dbReference type="EMBL" id="CP003379">
    <property type="protein sequence ID" value="AFL90340.1"/>
    <property type="molecule type" value="Genomic_DNA"/>
</dbReference>
<protein>
    <submittedName>
        <fullName evidence="2">Putative AP superfamily protein</fullName>
    </submittedName>
</protein>
<reference evidence="2 3" key="1">
    <citation type="submission" date="2012-06" db="EMBL/GenBank/DDBJ databases">
        <title>Complete genome of Terriglobus roseus DSM 18391.</title>
        <authorList>
            <consortium name="US DOE Joint Genome Institute (JGI-PGF)"/>
            <person name="Lucas S."/>
            <person name="Copeland A."/>
            <person name="Lapidus A."/>
            <person name="Glavina del Rio T."/>
            <person name="Dalin E."/>
            <person name="Tice H."/>
            <person name="Bruce D."/>
            <person name="Goodwin L."/>
            <person name="Pitluck S."/>
            <person name="Peters L."/>
            <person name="Mikhailova N."/>
            <person name="Munk A.C.C."/>
            <person name="Kyrpides N."/>
            <person name="Mavromatis K."/>
            <person name="Ivanova N."/>
            <person name="Brettin T."/>
            <person name="Detter J.C."/>
            <person name="Han C."/>
            <person name="Larimer F."/>
            <person name="Land M."/>
            <person name="Hauser L."/>
            <person name="Markowitz V."/>
            <person name="Cheng J.-F."/>
            <person name="Hugenholtz P."/>
            <person name="Woyke T."/>
            <person name="Wu D."/>
            <person name="Brambilla E."/>
            <person name="Klenk H.-P."/>
            <person name="Eisen J.A."/>
        </authorList>
    </citation>
    <scope>NUCLEOTIDE SEQUENCE [LARGE SCALE GENOMIC DNA]</scope>
    <source>
        <strain evidence="3">DSM 18391 / NRRL B-41598 / KBS 63</strain>
    </source>
</reference>
<accession>I3ZM72</accession>
<dbReference type="InterPro" id="IPR002591">
    <property type="entry name" value="Phosphodiest/P_Trfase"/>
</dbReference>
<dbReference type="KEGG" id="trs:Terro_4133"/>
<feature type="signal peptide" evidence="1">
    <location>
        <begin position="1"/>
        <end position="23"/>
    </location>
</feature>
<dbReference type="STRING" id="926566.Terro_4133"/>
<gene>
    <name evidence="2" type="ordered locus">Terro_4133</name>
</gene>